<feature type="compositionally biased region" description="Polar residues" evidence="1">
    <location>
        <begin position="1"/>
        <end position="10"/>
    </location>
</feature>
<dbReference type="AlphaFoldDB" id="A0A0L0UH95"/>
<feature type="non-terminal residue" evidence="2">
    <location>
        <position position="123"/>
    </location>
</feature>
<sequence length="123" mass="11650">MTIDTTASSTGGVGNASAAGSIDTPDGVGVLMFGGHNSGIMSNNGPSSPSTATNLSATDSLNLSPMSDHEQLTDDDLALGASASPTEAEPMNGSSGGGCGCDIAGSGSCPGVLSLAQTSPTGS</sequence>
<dbReference type="Proteomes" id="UP000054564">
    <property type="component" value="Unassembled WGS sequence"/>
</dbReference>
<feature type="compositionally biased region" description="Polar residues" evidence="1">
    <location>
        <begin position="39"/>
        <end position="65"/>
    </location>
</feature>
<protein>
    <submittedName>
        <fullName evidence="2">Uncharacterized protein</fullName>
    </submittedName>
</protein>
<keyword evidence="3" id="KW-1185">Reference proteome</keyword>
<accession>A0A0L0UH95</accession>
<gene>
    <name evidence="2" type="ORF">PSTG_20193</name>
</gene>
<name>A0A0L0UH95_9BASI</name>
<reference evidence="3" key="1">
    <citation type="submission" date="2014-03" db="EMBL/GenBank/DDBJ databases">
        <title>The Genome Sequence of Puccinia striiformis f. sp. tritici PST-78.</title>
        <authorList>
            <consortium name="The Broad Institute Genome Sequencing Platform"/>
            <person name="Cuomo C."/>
            <person name="Hulbert S."/>
            <person name="Chen X."/>
            <person name="Walker B."/>
            <person name="Young S.K."/>
            <person name="Zeng Q."/>
            <person name="Gargeya S."/>
            <person name="Fitzgerald M."/>
            <person name="Haas B."/>
            <person name="Abouelleil A."/>
            <person name="Alvarado L."/>
            <person name="Arachchi H.M."/>
            <person name="Berlin A.M."/>
            <person name="Chapman S.B."/>
            <person name="Goldberg J."/>
            <person name="Griggs A."/>
            <person name="Gujja S."/>
            <person name="Hansen M."/>
            <person name="Howarth C."/>
            <person name="Imamovic A."/>
            <person name="Larimer J."/>
            <person name="McCowan C."/>
            <person name="Montmayeur A."/>
            <person name="Murphy C."/>
            <person name="Neiman D."/>
            <person name="Pearson M."/>
            <person name="Priest M."/>
            <person name="Roberts A."/>
            <person name="Saif S."/>
            <person name="Shea T."/>
            <person name="Sisk P."/>
            <person name="Sykes S."/>
            <person name="Wortman J."/>
            <person name="Nusbaum C."/>
            <person name="Birren B."/>
        </authorList>
    </citation>
    <scope>NUCLEOTIDE SEQUENCE [LARGE SCALE GENOMIC DNA]</scope>
    <source>
        <strain evidence="3">race PST-78</strain>
    </source>
</reference>
<feature type="region of interest" description="Disordered" evidence="1">
    <location>
        <begin position="1"/>
        <end position="100"/>
    </location>
</feature>
<evidence type="ECO:0000256" key="1">
    <source>
        <dbReference type="SAM" id="MobiDB-lite"/>
    </source>
</evidence>
<evidence type="ECO:0000313" key="3">
    <source>
        <dbReference type="Proteomes" id="UP000054564"/>
    </source>
</evidence>
<dbReference type="EMBL" id="AJIL01009632">
    <property type="protein sequence ID" value="KNE86446.1"/>
    <property type="molecule type" value="Genomic_DNA"/>
</dbReference>
<comment type="caution">
    <text evidence="2">The sequence shown here is derived from an EMBL/GenBank/DDBJ whole genome shotgun (WGS) entry which is preliminary data.</text>
</comment>
<proteinExistence type="predicted"/>
<evidence type="ECO:0000313" key="2">
    <source>
        <dbReference type="EMBL" id="KNE86446.1"/>
    </source>
</evidence>
<organism evidence="2 3">
    <name type="scientific">Puccinia striiformis f. sp. tritici PST-78</name>
    <dbReference type="NCBI Taxonomy" id="1165861"/>
    <lineage>
        <taxon>Eukaryota</taxon>
        <taxon>Fungi</taxon>
        <taxon>Dikarya</taxon>
        <taxon>Basidiomycota</taxon>
        <taxon>Pucciniomycotina</taxon>
        <taxon>Pucciniomycetes</taxon>
        <taxon>Pucciniales</taxon>
        <taxon>Pucciniaceae</taxon>
        <taxon>Puccinia</taxon>
    </lineage>
</organism>